<dbReference type="Gene3D" id="3.30.420.10">
    <property type="entry name" value="Ribonuclease H-like superfamily/Ribonuclease H"/>
    <property type="match status" value="1"/>
</dbReference>
<accession>A0A151JSV0</accession>
<evidence type="ECO:0000259" key="9">
    <source>
        <dbReference type="Pfam" id="PF03175"/>
    </source>
</evidence>
<dbReference type="InterPro" id="IPR044925">
    <property type="entry name" value="His-Me_finger_sf"/>
</dbReference>
<dbReference type="InterPro" id="IPR043502">
    <property type="entry name" value="DNA/RNA_pol_sf"/>
</dbReference>
<dbReference type="GO" id="GO:0003887">
    <property type="term" value="F:DNA-directed DNA polymerase activity"/>
    <property type="evidence" value="ECO:0007669"/>
    <property type="project" value="UniProtKB-KW"/>
</dbReference>
<dbReference type="GO" id="GO:0006260">
    <property type="term" value="P:DNA replication"/>
    <property type="evidence" value="ECO:0007669"/>
    <property type="project" value="UniProtKB-KW"/>
</dbReference>
<keyword evidence="7" id="KW-0238">DNA-binding</keyword>
<dbReference type="GO" id="GO:0003677">
    <property type="term" value="F:DNA binding"/>
    <property type="evidence" value="ECO:0007669"/>
    <property type="project" value="UniProtKB-KW"/>
</dbReference>
<dbReference type="SUPFAM" id="SSF53098">
    <property type="entry name" value="Ribonuclease H-like"/>
    <property type="match status" value="1"/>
</dbReference>
<dbReference type="SUPFAM" id="SSF54060">
    <property type="entry name" value="His-Me finger endonucleases"/>
    <property type="match status" value="1"/>
</dbReference>
<evidence type="ECO:0000256" key="3">
    <source>
        <dbReference type="ARBA" id="ARBA00022679"/>
    </source>
</evidence>
<gene>
    <name evidence="10" type="ORF">ALC56_15010</name>
</gene>
<dbReference type="InterPro" id="IPR036397">
    <property type="entry name" value="RNaseH_sf"/>
</dbReference>
<keyword evidence="4" id="KW-0548">Nucleotidyltransferase</keyword>
<keyword evidence="11" id="KW-1185">Reference proteome</keyword>
<evidence type="ECO:0000256" key="1">
    <source>
        <dbReference type="ARBA" id="ARBA00005755"/>
    </source>
</evidence>
<dbReference type="GO" id="GO:0042575">
    <property type="term" value="C:DNA polymerase complex"/>
    <property type="evidence" value="ECO:0007669"/>
    <property type="project" value="UniProtKB-ARBA"/>
</dbReference>
<dbReference type="SUPFAM" id="SSF56672">
    <property type="entry name" value="DNA/RNA polymerases"/>
    <property type="match status" value="1"/>
</dbReference>
<dbReference type="Proteomes" id="UP000078541">
    <property type="component" value="Unassembled WGS sequence"/>
</dbReference>
<sequence>RCDECIERFEELCRAKRQRLTVGHRQSMVARIARLAGAKTRLERRFVHVGGGYASRDERSLVWREIDAAFESRILTGAVINSNHIEPLRFLEDAREIVLERVRDAVERHGSAKVNTTFNGEFATKDKRANKSINTKNSEIYQYTDLRECDKKDKHVNLLYMQDPRDDGVGHFAWIKNLSRLVRSQITRKKNKKYFCDRTNEKLQSHTTDCREINDCAIRLPSEDEKWLEFGNHRNKERVPFVVYADLECVLRKTEPDREGASSYAYQRHEVFSIGYYVRCSYDDALSSYQFRRDKDCIAWFARQLNDLAHRVKNIVSANVPMETLSKEQWEAYRSATRCHICEKPFASDDTRVRDHCHLTGRYRGPAHSNCNLNYKNSLYIPIVFHNLSGYDAHFIIKEIATAYEGHVDVLPITKEKYISFTKHVDSTKDKTKNNSQRNCVKLRFIDSFKFLSTSLDKLASYLDRDKLKIIRSKFPTLSDEEFELLTRKGVFPYEYVDCAEKLRDTLLPPRESFYSSLTGDTVSESDYAHAVNVWQRFSIRTLGEYSDLYLKTDVLLLADIFENFRESCVASYGLDPAHYYTLPGFTWDAMLKHTRVKFELLTDIDMIMFIERGIRGGLSQCSGRYAQANNKYMRSYDPSEPSSYLMYYDVNNLYGWAMCQSLPYAKFQWVEDAANFDASAIAPDSPTGYILEVDLEYPQHVHDRHTDLPFCPTRDKPPGKRELKLLATLYDKQRYVIHYRNLQQCTRHGLRVRSIGCYNSRNLHGFANTSNLIHVLERARKMISKKIYIN</sequence>
<dbReference type="STRING" id="34720.A0A151JSV0"/>
<comment type="catalytic activity">
    <reaction evidence="8">
        <text>DNA(n) + a 2'-deoxyribonucleoside 5'-triphosphate = DNA(n+1) + diphosphate</text>
        <dbReference type="Rhea" id="RHEA:22508"/>
        <dbReference type="Rhea" id="RHEA-COMP:17339"/>
        <dbReference type="Rhea" id="RHEA-COMP:17340"/>
        <dbReference type="ChEBI" id="CHEBI:33019"/>
        <dbReference type="ChEBI" id="CHEBI:61560"/>
        <dbReference type="ChEBI" id="CHEBI:173112"/>
        <dbReference type="EC" id="2.7.7.7"/>
    </reaction>
</comment>
<proteinExistence type="inferred from homology"/>
<evidence type="ECO:0000313" key="11">
    <source>
        <dbReference type="Proteomes" id="UP000078541"/>
    </source>
</evidence>
<evidence type="ECO:0000313" key="10">
    <source>
        <dbReference type="EMBL" id="KYN30684.1"/>
    </source>
</evidence>
<evidence type="ECO:0000256" key="6">
    <source>
        <dbReference type="ARBA" id="ARBA00022932"/>
    </source>
</evidence>
<feature type="domain" description="DNA-directed DNA polymerase family B mitochondria/virus" evidence="9">
    <location>
        <begin position="382"/>
        <end position="717"/>
    </location>
</feature>
<dbReference type="AlphaFoldDB" id="A0A151JSV0"/>
<dbReference type="Pfam" id="PF02945">
    <property type="entry name" value="Endonuclease_7"/>
    <property type="match status" value="1"/>
</dbReference>
<keyword evidence="6" id="KW-0239">DNA-directed DNA polymerase</keyword>
<dbReference type="InterPro" id="IPR012337">
    <property type="entry name" value="RNaseH-like_sf"/>
</dbReference>
<dbReference type="EMBL" id="KQ982007">
    <property type="protein sequence ID" value="KYN30684.1"/>
    <property type="molecule type" value="Genomic_DNA"/>
</dbReference>
<evidence type="ECO:0000256" key="2">
    <source>
        <dbReference type="ARBA" id="ARBA00012417"/>
    </source>
</evidence>
<evidence type="ECO:0000256" key="7">
    <source>
        <dbReference type="ARBA" id="ARBA00023125"/>
    </source>
</evidence>
<dbReference type="InterPro" id="IPR004868">
    <property type="entry name" value="DNA-dir_DNA_pol_B_mt/vir"/>
</dbReference>
<organism evidence="10 11">
    <name type="scientific">Trachymyrmex septentrionalis</name>
    <dbReference type="NCBI Taxonomy" id="34720"/>
    <lineage>
        <taxon>Eukaryota</taxon>
        <taxon>Metazoa</taxon>
        <taxon>Ecdysozoa</taxon>
        <taxon>Arthropoda</taxon>
        <taxon>Hexapoda</taxon>
        <taxon>Insecta</taxon>
        <taxon>Pterygota</taxon>
        <taxon>Neoptera</taxon>
        <taxon>Endopterygota</taxon>
        <taxon>Hymenoptera</taxon>
        <taxon>Apocrita</taxon>
        <taxon>Aculeata</taxon>
        <taxon>Formicoidea</taxon>
        <taxon>Formicidae</taxon>
        <taxon>Myrmicinae</taxon>
        <taxon>Trachymyrmex</taxon>
    </lineage>
</organism>
<dbReference type="EC" id="2.7.7.7" evidence="2"/>
<evidence type="ECO:0000256" key="8">
    <source>
        <dbReference type="ARBA" id="ARBA00049244"/>
    </source>
</evidence>
<reference evidence="10 11" key="1">
    <citation type="submission" date="2016-03" db="EMBL/GenBank/DDBJ databases">
        <title>Trachymyrmex septentrionalis WGS genome.</title>
        <authorList>
            <person name="Nygaard S."/>
            <person name="Hu H."/>
            <person name="Boomsma J."/>
            <person name="Zhang G."/>
        </authorList>
    </citation>
    <scope>NUCLEOTIDE SEQUENCE [LARGE SCALE GENOMIC DNA]</scope>
    <source>
        <strain evidence="10">Tsep2-gDNA-1</strain>
        <tissue evidence="10">Whole body</tissue>
    </source>
</reference>
<dbReference type="GO" id="GO:0000166">
    <property type="term" value="F:nucleotide binding"/>
    <property type="evidence" value="ECO:0007669"/>
    <property type="project" value="InterPro"/>
</dbReference>
<name>A0A151JSV0_9HYME</name>
<feature type="non-terminal residue" evidence="10">
    <location>
        <position position="1"/>
    </location>
</feature>
<evidence type="ECO:0000256" key="4">
    <source>
        <dbReference type="ARBA" id="ARBA00022695"/>
    </source>
</evidence>
<protein>
    <recommendedName>
        <fullName evidence="2">DNA-directed DNA polymerase</fullName>
        <ecNumber evidence="2">2.7.7.7</ecNumber>
    </recommendedName>
</protein>
<dbReference type="Pfam" id="PF03175">
    <property type="entry name" value="DNA_pol_B_2"/>
    <property type="match status" value="1"/>
</dbReference>
<keyword evidence="5" id="KW-0235">DNA replication</keyword>
<comment type="similarity">
    <text evidence="1">Belongs to the DNA polymerase type-B family.</text>
</comment>
<dbReference type="PANTHER" id="PTHR31511:SF12">
    <property type="entry name" value="RHO TERMINATION FACTOR N-TERMINAL DOMAIN-CONTAINING PROTEIN"/>
    <property type="match status" value="1"/>
</dbReference>
<dbReference type="PANTHER" id="PTHR31511">
    <property type="entry name" value="PROTEIN CBG23764"/>
    <property type="match status" value="1"/>
</dbReference>
<keyword evidence="3" id="KW-0808">Transferase</keyword>
<evidence type="ECO:0000256" key="5">
    <source>
        <dbReference type="ARBA" id="ARBA00022705"/>
    </source>
</evidence>
<dbReference type="InterPro" id="IPR004211">
    <property type="entry name" value="Endonuclease_7"/>
</dbReference>